<protein>
    <recommendedName>
        <fullName evidence="3">AMP-dependent synthetase/ligase domain-containing protein</fullName>
    </recommendedName>
</protein>
<dbReference type="Proteomes" id="UP000253846">
    <property type="component" value="Unassembled WGS sequence"/>
</dbReference>
<reference evidence="1 2" key="1">
    <citation type="submission" date="2018-06" db="EMBL/GenBank/DDBJ databases">
        <authorList>
            <consortium name="Pathogen Informatics"/>
            <person name="Doyle S."/>
        </authorList>
    </citation>
    <scope>NUCLEOTIDE SEQUENCE [LARGE SCALE GENOMIC DNA]</scope>
    <source>
        <strain evidence="1 2">NCTC12860</strain>
    </source>
</reference>
<accession>A0A336NHF5</accession>
<name>A0A336NHF5_BARGR</name>
<dbReference type="PANTHER" id="PTHR43845:SF1">
    <property type="entry name" value="BLR5969 PROTEIN"/>
    <property type="match status" value="1"/>
</dbReference>
<sequence length="405" mass="45580">MDYFCAEMYAKMQPRITAITGCHALDYIAFRDSVRISTRVYSTTGDSGSLTQVVSAGEHLPMLISATSGITGAMKMANVRLKFCKEGISSSERNLIRNLRARQVFSPGDVVGNLFTINLFSSLHYLACEILKNCRAHVVPVGDIALLLKSHFEFLAEIRLSVLFGVPSTIVQFVEAMISLGVPLAIKKVVFTGESMLSVHENYLREMLGADLRIIGLYGLSECGFIGMSAEGRLNRYLLFSDDFFFEYEDKRGLLVTSLDPDASRKLIRYSVGDMGTLSVENGDLYFEGIKRNAIDFNFMGNLISHEKIFKIINRRLPDVIVQIVLSLSADRQEIMDIKICCEVFHDLDLSELTEEIYHLPDIYEAYMKKRGRINVTIVEYSDLLFSSRGKYLLVYDARESCNAT</sequence>
<dbReference type="Gene3D" id="3.40.50.12780">
    <property type="entry name" value="N-terminal domain of ligase-like"/>
    <property type="match status" value="1"/>
</dbReference>
<evidence type="ECO:0000313" key="2">
    <source>
        <dbReference type="Proteomes" id="UP000253846"/>
    </source>
</evidence>
<proteinExistence type="predicted"/>
<dbReference type="EMBL" id="UFTD01000002">
    <property type="protein sequence ID" value="SSZ40524.1"/>
    <property type="molecule type" value="Genomic_DNA"/>
</dbReference>
<dbReference type="PANTHER" id="PTHR43845">
    <property type="entry name" value="BLR5969 PROTEIN"/>
    <property type="match status" value="1"/>
</dbReference>
<dbReference type="SUPFAM" id="SSF56801">
    <property type="entry name" value="Acetyl-CoA synthetase-like"/>
    <property type="match status" value="1"/>
</dbReference>
<evidence type="ECO:0000313" key="1">
    <source>
        <dbReference type="EMBL" id="SSZ40524.1"/>
    </source>
</evidence>
<dbReference type="AlphaFoldDB" id="A0A336NHF5"/>
<evidence type="ECO:0008006" key="3">
    <source>
        <dbReference type="Google" id="ProtNLM"/>
    </source>
</evidence>
<dbReference type="RefSeq" id="WP_051406046.1">
    <property type="nucleotide sequence ID" value="NZ_UFTD01000002.1"/>
</dbReference>
<dbReference type="InterPro" id="IPR042099">
    <property type="entry name" value="ANL_N_sf"/>
</dbReference>
<organism evidence="1 2">
    <name type="scientific">Bartonella grahamii</name>
    <dbReference type="NCBI Taxonomy" id="33045"/>
    <lineage>
        <taxon>Bacteria</taxon>
        <taxon>Pseudomonadati</taxon>
        <taxon>Pseudomonadota</taxon>
        <taxon>Alphaproteobacteria</taxon>
        <taxon>Hyphomicrobiales</taxon>
        <taxon>Bartonellaceae</taxon>
        <taxon>Bartonella</taxon>
    </lineage>
</organism>
<gene>
    <name evidence="1" type="ORF">NCTC12860_01673</name>
</gene>